<keyword evidence="3" id="KW-0804">Transcription</keyword>
<dbReference type="SMART" id="SM00344">
    <property type="entry name" value="HTH_ASNC"/>
    <property type="match status" value="1"/>
</dbReference>
<dbReference type="OrthoDB" id="8526125at2"/>
<dbReference type="CDD" id="cd00090">
    <property type="entry name" value="HTH_ARSR"/>
    <property type="match status" value="1"/>
</dbReference>
<dbReference type="InterPro" id="IPR011008">
    <property type="entry name" value="Dimeric_a/b-barrel"/>
</dbReference>
<dbReference type="PROSITE" id="PS50956">
    <property type="entry name" value="HTH_ASNC_2"/>
    <property type="match status" value="1"/>
</dbReference>
<evidence type="ECO:0000256" key="2">
    <source>
        <dbReference type="ARBA" id="ARBA00023125"/>
    </source>
</evidence>
<dbReference type="EMBL" id="JACCEW010000002">
    <property type="protein sequence ID" value="NYT37097.1"/>
    <property type="molecule type" value="Genomic_DNA"/>
</dbReference>
<dbReference type="InterPro" id="IPR036388">
    <property type="entry name" value="WH-like_DNA-bd_sf"/>
</dbReference>
<accession>A0A853FAU3</accession>
<keyword evidence="6" id="KW-1185">Reference proteome</keyword>
<dbReference type="Gene3D" id="1.10.10.10">
    <property type="entry name" value="Winged helix-like DNA-binding domain superfamily/Winged helix DNA-binding domain"/>
    <property type="match status" value="1"/>
</dbReference>
<evidence type="ECO:0000313" key="6">
    <source>
        <dbReference type="Proteomes" id="UP000580517"/>
    </source>
</evidence>
<dbReference type="GO" id="GO:0005829">
    <property type="term" value="C:cytosol"/>
    <property type="evidence" value="ECO:0007669"/>
    <property type="project" value="TreeGrafter"/>
</dbReference>
<dbReference type="Proteomes" id="UP000580517">
    <property type="component" value="Unassembled WGS sequence"/>
</dbReference>
<evidence type="ECO:0000259" key="4">
    <source>
        <dbReference type="PROSITE" id="PS50956"/>
    </source>
</evidence>
<dbReference type="InterPro" id="IPR019887">
    <property type="entry name" value="Tscrpt_reg_AsnC/Lrp_C"/>
</dbReference>
<dbReference type="AlphaFoldDB" id="A0A853FAU3"/>
<dbReference type="Pfam" id="PF01037">
    <property type="entry name" value="AsnC_trans_reg"/>
    <property type="match status" value="1"/>
</dbReference>
<dbReference type="RefSeq" id="WP_129968999.1">
    <property type="nucleotide sequence ID" value="NZ_JACCEW010000002.1"/>
</dbReference>
<dbReference type="SUPFAM" id="SSF54909">
    <property type="entry name" value="Dimeric alpha+beta barrel"/>
    <property type="match status" value="1"/>
</dbReference>
<keyword evidence="1" id="KW-0805">Transcription regulation</keyword>
<feature type="domain" description="HTH asnC-type" evidence="4">
    <location>
        <begin position="3"/>
        <end position="64"/>
    </location>
</feature>
<dbReference type="GO" id="GO:0043200">
    <property type="term" value="P:response to amino acid"/>
    <property type="evidence" value="ECO:0007669"/>
    <property type="project" value="TreeGrafter"/>
</dbReference>
<comment type="caution">
    <text evidence="5">The sequence shown here is derived from an EMBL/GenBank/DDBJ whole genome shotgun (WGS) entry which is preliminary data.</text>
</comment>
<dbReference type="Gene3D" id="3.30.70.920">
    <property type="match status" value="1"/>
</dbReference>
<protein>
    <submittedName>
        <fullName evidence="5">Lrp/AsnC family transcriptional regulator</fullName>
    </submittedName>
</protein>
<proteinExistence type="predicted"/>
<evidence type="ECO:0000256" key="3">
    <source>
        <dbReference type="ARBA" id="ARBA00023163"/>
    </source>
</evidence>
<reference evidence="5 6" key="1">
    <citation type="submission" date="2020-07" db="EMBL/GenBank/DDBJ databases">
        <title>Taxonomic revisions and descriptions of new bacterial species based on genomic comparisons in the high-G+C-content subgroup of the family Alcaligenaceae.</title>
        <authorList>
            <person name="Szabo A."/>
            <person name="Felfoldi T."/>
        </authorList>
    </citation>
    <scope>NUCLEOTIDE SEQUENCE [LARGE SCALE GENOMIC DNA]</scope>
    <source>
        <strain evidence="5 6">DSM 25264</strain>
    </source>
</reference>
<evidence type="ECO:0000256" key="1">
    <source>
        <dbReference type="ARBA" id="ARBA00023015"/>
    </source>
</evidence>
<keyword evidence="2" id="KW-0238">DNA-binding</keyword>
<dbReference type="SUPFAM" id="SSF46785">
    <property type="entry name" value="Winged helix' DNA-binding domain"/>
    <property type="match status" value="1"/>
</dbReference>
<name>A0A853FAU3_9BURK</name>
<dbReference type="FunFam" id="1.10.10.10:FF:000186">
    <property type="entry name" value="AsnC family transcriptional regulator"/>
    <property type="match status" value="1"/>
</dbReference>
<dbReference type="InterPro" id="IPR000485">
    <property type="entry name" value="AsnC-type_HTH_dom"/>
</dbReference>
<dbReference type="PRINTS" id="PR00033">
    <property type="entry name" value="HTHASNC"/>
</dbReference>
<organism evidence="5 6">
    <name type="scientific">Allopusillimonas soli</name>
    <dbReference type="NCBI Taxonomy" id="659016"/>
    <lineage>
        <taxon>Bacteria</taxon>
        <taxon>Pseudomonadati</taxon>
        <taxon>Pseudomonadota</taxon>
        <taxon>Betaproteobacteria</taxon>
        <taxon>Burkholderiales</taxon>
        <taxon>Alcaligenaceae</taxon>
        <taxon>Allopusillimonas</taxon>
    </lineage>
</organism>
<dbReference type="PANTHER" id="PTHR30154:SF46">
    <property type="entry name" value="TRANSCRIPTIONAL REGULATORY PROTEIN"/>
    <property type="match status" value="1"/>
</dbReference>
<dbReference type="InterPro" id="IPR019888">
    <property type="entry name" value="Tscrpt_reg_AsnC-like"/>
</dbReference>
<evidence type="ECO:0000313" key="5">
    <source>
        <dbReference type="EMBL" id="NYT37097.1"/>
    </source>
</evidence>
<dbReference type="GO" id="GO:0006355">
    <property type="term" value="P:regulation of DNA-templated transcription"/>
    <property type="evidence" value="ECO:0007669"/>
    <property type="project" value="UniProtKB-ARBA"/>
</dbReference>
<gene>
    <name evidence="5" type="ORF">H0A68_09450</name>
</gene>
<dbReference type="GO" id="GO:0043565">
    <property type="term" value="F:sequence-specific DNA binding"/>
    <property type="evidence" value="ECO:0007669"/>
    <property type="project" value="InterPro"/>
</dbReference>
<dbReference type="InterPro" id="IPR011991">
    <property type="entry name" value="ArsR-like_HTH"/>
</dbReference>
<dbReference type="InterPro" id="IPR036390">
    <property type="entry name" value="WH_DNA-bd_sf"/>
</dbReference>
<sequence>MQIDPVDLKILAILQQDGRLSNLDLAERVSLSPSACHRRVKLLEEQGFIEGYGAVLNAKKLGFDIQAYVELNLGQVSDAEHRYFTREISAMPEVVSASIVTGEANYMLYVRTRNFEEFSQFIVNRLSKLKGVTRIRSQLVLSELKAHEGQVPV</sequence>
<dbReference type="PANTHER" id="PTHR30154">
    <property type="entry name" value="LEUCINE-RESPONSIVE REGULATORY PROTEIN"/>
    <property type="match status" value="1"/>
</dbReference>
<dbReference type="Pfam" id="PF13412">
    <property type="entry name" value="HTH_24"/>
    <property type="match status" value="1"/>
</dbReference>